<keyword evidence="1" id="KW-0808">Transferase</keyword>
<dbReference type="InterPro" id="IPR013216">
    <property type="entry name" value="Methyltransf_11"/>
</dbReference>
<dbReference type="InterPro" id="IPR029063">
    <property type="entry name" value="SAM-dependent_MTases_sf"/>
</dbReference>
<accession>A0A0K8PAQ2</accession>
<dbReference type="STRING" id="1678840.ATC1_12256"/>
<evidence type="ECO:0000259" key="10">
    <source>
        <dbReference type="Pfam" id="PF13847"/>
    </source>
</evidence>
<dbReference type="AlphaFoldDB" id="A0A0K8PAQ2"/>
<dbReference type="SUPFAM" id="SSF53335">
    <property type="entry name" value="S-adenosyl-L-methionine-dependent methyltransferases"/>
    <property type="match status" value="2"/>
</dbReference>
<feature type="domain" description="Methyltransferase type 11" evidence="9">
    <location>
        <begin position="47"/>
        <end position="140"/>
    </location>
</feature>
<keyword evidence="12" id="KW-1185">Reference proteome</keyword>
<evidence type="ECO:0000256" key="3">
    <source>
        <dbReference type="ARBA" id="ARBA00034487"/>
    </source>
</evidence>
<dbReference type="CDD" id="cd02440">
    <property type="entry name" value="AdoMet_MTases"/>
    <property type="match status" value="2"/>
</dbReference>
<comment type="catalytic activity">
    <reaction evidence="6">
        <text>arsenic triglutathione + [thioredoxin]-dithiol + S-adenosyl-L-methionine + 2 H2O = methylarsonous acid + [thioredoxin]-disulfide + 3 glutathione + S-adenosyl-L-homocysteine + H(+)</text>
        <dbReference type="Rhea" id="RHEA:69460"/>
        <dbReference type="Rhea" id="RHEA-COMP:10698"/>
        <dbReference type="Rhea" id="RHEA-COMP:10700"/>
        <dbReference type="ChEBI" id="CHEBI:15377"/>
        <dbReference type="ChEBI" id="CHEBI:15378"/>
        <dbReference type="ChEBI" id="CHEBI:17826"/>
        <dbReference type="ChEBI" id="CHEBI:29950"/>
        <dbReference type="ChEBI" id="CHEBI:50058"/>
        <dbReference type="ChEBI" id="CHEBI:57856"/>
        <dbReference type="ChEBI" id="CHEBI:57925"/>
        <dbReference type="ChEBI" id="CHEBI:59789"/>
        <dbReference type="ChEBI" id="CHEBI:183640"/>
        <dbReference type="EC" id="2.1.1.137"/>
    </reaction>
</comment>
<keyword evidence="11" id="KW-0830">Ubiquinone</keyword>
<dbReference type="Proteomes" id="UP000053370">
    <property type="component" value="Unassembled WGS sequence"/>
</dbReference>
<dbReference type="PANTHER" id="PTHR43675:SF8">
    <property type="entry name" value="ARSENITE METHYLTRANSFERASE"/>
    <property type="match status" value="1"/>
</dbReference>
<dbReference type="EC" id="2.1.1.137" evidence="4"/>
<protein>
    <recommendedName>
        <fullName evidence="5">Arsenite methyltransferase</fullName>
        <ecNumber evidence="4">2.1.1.137</ecNumber>
    </recommendedName>
</protein>
<dbReference type="InterPro" id="IPR026669">
    <property type="entry name" value="Arsenite_MeTrfase-like"/>
</dbReference>
<dbReference type="PANTHER" id="PTHR43675">
    <property type="entry name" value="ARSENITE METHYLTRANSFERASE"/>
    <property type="match status" value="1"/>
</dbReference>
<evidence type="ECO:0000256" key="8">
    <source>
        <dbReference type="ARBA" id="ARBA00048428"/>
    </source>
</evidence>
<sequence length="477" mass="51968">MASETSLKYFNDNAPDWDNMRTAFFSESVREASIAKAWLRPEMAAADIGGGTGFITAGIAPLVREVHLVDQSSSMIEIAQQKLSSFTNIRYHEADGRQIPLPDGAVDVVFANMYLHHCTDPLLSIQEMVRILKPGGRIIITDMDVHPFTWLKDEMSDVWMGFQRTQIYDWFKAADLVNIIIDCTGQDCCAQSHCEVIGESDRNAKISIFIATGTRRQIRQKEVKNTYRVIAETPTGCCDSISSNQCCCTAHSDIFQSPVNFSTGYDQEEKAAIPRESEALSLGCGNPTAMASLKPGEVVLDIGSGGGVDSFLAARKVGPSGTVIGVDMTPAMLERARASAQKNGYSNVEFRFGQAESLPVIANSVDVIISNCVINLCEDKGQVFQEAFRVIKPNGRLEVSDMVSSKALPAHIQAANWSGCVSGALPEGEYLDLIRQAGFIDIKTNRSTSAGFIEDVDVYSVIVSAVKPVNQENCCCQ</sequence>
<comment type="similarity">
    <text evidence="3">Belongs to the methyltransferase superfamily. Arsenite methyltransferase family.</text>
</comment>
<dbReference type="NCBIfam" id="NF008823">
    <property type="entry name" value="PRK11873.1"/>
    <property type="match status" value="1"/>
</dbReference>
<name>A0A0K8PAQ2_9CHLR</name>
<keyword evidence="2" id="KW-0949">S-adenosyl-L-methionine</keyword>
<organism evidence="11">
    <name type="scientific">Flexilinea flocculi</name>
    <dbReference type="NCBI Taxonomy" id="1678840"/>
    <lineage>
        <taxon>Bacteria</taxon>
        <taxon>Bacillati</taxon>
        <taxon>Chloroflexota</taxon>
        <taxon>Anaerolineae</taxon>
        <taxon>Anaerolineales</taxon>
        <taxon>Anaerolineaceae</taxon>
        <taxon>Flexilinea</taxon>
    </lineage>
</organism>
<evidence type="ECO:0000256" key="4">
    <source>
        <dbReference type="ARBA" id="ARBA00034521"/>
    </source>
</evidence>
<evidence type="ECO:0000313" key="12">
    <source>
        <dbReference type="Proteomes" id="UP000053370"/>
    </source>
</evidence>
<feature type="domain" description="Methyltransferase" evidence="10">
    <location>
        <begin position="294"/>
        <end position="438"/>
    </location>
</feature>
<evidence type="ECO:0000259" key="9">
    <source>
        <dbReference type="Pfam" id="PF08241"/>
    </source>
</evidence>
<proteinExistence type="inferred from homology"/>
<keyword evidence="11" id="KW-0489">Methyltransferase</keyword>
<comment type="catalytic activity">
    <reaction evidence="7">
        <text>arsenic triglutathione + 2 [thioredoxin]-dithiol + 2 S-adenosyl-L-methionine + H2O = dimethylarsinous acid + 2 [thioredoxin]-disulfide + 3 glutathione + 2 S-adenosyl-L-homocysteine + 2 H(+)</text>
        <dbReference type="Rhea" id="RHEA:69464"/>
        <dbReference type="Rhea" id="RHEA-COMP:10698"/>
        <dbReference type="Rhea" id="RHEA-COMP:10700"/>
        <dbReference type="ChEBI" id="CHEBI:15377"/>
        <dbReference type="ChEBI" id="CHEBI:15378"/>
        <dbReference type="ChEBI" id="CHEBI:23808"/>
        <dbReference type="ChEBI" id="CHEBI:29950"/>
        <dbReference type="ChEBI" id="CHEBI:50058"/>
        <dbReference type="ChEBI" id="CHEBI:57856"/>
        <dbReference type="ChEBI" id="CHEBI:57925"/>
        <dbReference type="ChEBI" id="CHEBI:59789"/>
        <dbReference type="ChEBI" id="CHEBI:183640"/>
        <dbReference type="EC" id="2.1.1.137"/>
    </reaction>
</comment>
<evidence type="ECO:0000256" key="7">
    <source>
        <dbReference type="ARBA" id="ARBA00047943"/>
    </source>
</evidence>
<dbReference type="EMBL" id="DF968180">
    <property type="protein sequence ID" value="GAP39721.1"/>
    <property type="molecule type" value="Genomic_DNA"/>
</dbReference>
<evidence type="ECO:0000256" key="2">
    <source>
        <dbReference type="ARBA" id="ARBA00022691"/>
    </source>
</evidence>
<dbReference type="GO" id="GO:0032259">
    <property type="term" value="P:methylation"/>
    <property type="evidence" value="ECO:0007669"/>
    <property type="project" value="UniProtKB-KW"/>
</dbReference>
<dbReference type="Pfam" id="PF08241">
    <property type="entry name" value="Methyltransf_11"/>
    <property type="match status" value="1"/>
</dbReference>
<evidence type="ECO:0000256" key="5">
    <source>
        <dbReference type="ARBA" id="ARBA00034545"/>
    </source>
</evidence>
<dbReference type="Pfam" id="PF13847">
    <property type="entry name" value="Methyltransf_31"/>
    <property type="match status" value="1"/>
</dbReference>
<gene>
    <name evidence="11" type="ORF">ATC1_12256</name>
</gene>
<dbReference type="Gene3D" id="3.40.50.150">
    <property type="entry name" value="Vaccinia Virus protein VP39"/>
    <property type="match status" value="2"/>
</dbReference>
<dbReference type="InterPro" id="IPR025714">
    <property type="entry name" value="Methyltranfer_dom"/>
</dbReference>
<dbReference type="GO" id="GO:0030791">
    <property type="term" value="F:arsenite methyltransferase activity"/>
    <property type="evidence" value="ECO:0007669"/>
    <property type="project" value="UniProtKB-EC"/>
</dbReference>
<evidence type="ECO:0000313" key="11">
    <source>
        <dbReference type="EMBL" id="GAP39721.1"/>
    </source>
</evidence>
<evidence type="ECO:0000256" key="1">
    <source>
        <dbReference type="ARBA" id="ARBA00022679"/>
    </source>
</evidence>
<dbReference type="RefSeq" id="WP_082174640.1">
    <property type="nucleotide sequence ID" value="NZ_DF968180.1"/>
</dbReference>
<comment type="catalytic activity">
    <reaction evidence="8">
        <text>arsenic triglutathione + 3 [thioredoxin]-dithiol + 3 S-adenosyl-L-methionine = trimethylarsine + 3 [thioredoxin]-disulfide + 3 glutathione + 3 S-adenosyl-L-homocysteine + 3 H(+)</text>
        <dbReference type="Rhea" id="RHEA:69432"/>
        <dbReference type="Rhea" id="RHEA-COMP:10698"/>
        <dbReference type="Rhea" id="RHEA-COMP:10700"/>
        <dbReference type="ChEBI" id="CHEBI:15378"/>
        <dbReference type="ChEBI" id="CHEBI:27130"/>
        <dbReference type="ChEBI" id="CHEBI:29950"/>
        <dbReference type="ChEBI" id="CHEBI:50058"/>
        <dbReference type="ChEBI" id="CHEBI:57856"/>
        <dbReference type="ChEBI" id="CHEBI:57925"/>
        <dbReference type="ChEBI" id="CHEBI:59789"/>
        <dbReference type="ChEBI" id="CHEBI:183640"/>
        <dbReference type="EC" id="2.1.1.137"/>
    </reaction>
</comment>
<dbReference type="OrthoDB" id="9772751at2"/>
<evidence type="ECO:0000256" key="6">
    <source>
        <dbReference type="ARBA" id="ARBA00047941"/>
    </source>
</evidence>
<reference evidence="11" key="1">
    <citation type="journal article" date="2015" name="Genome Announc.">
        <title>Draft Genome Sequence of Anaerolineae Strain TC1, a Novel Isolate from a Methanogenic Wastewater Treatment System.</title>
        <authorList>
            <person name="Matsuura N."/>
            <person name="Tourlousse D.M."/>
            <person name="Sun L."/>
            <person name="Toyonaga M."/>
            <person name="Kuroda K."/>
            <person name="Ohashi A."/>
            <person name="Cruz R."/>
            <person name="Yamaguchi T."/>
            <person name="Sekiguchi Y."/>
        </authorList>
    </citation>
    <scope>NUCLEOTIDE SEQUENCE [LARGE SCALE GENOMIC DNA]</scope>
    <source>
        <strain evidence="11">TC1</strain>
    </source>
</reference>